<feature type="transmembrane region" description="Helical" evidence="2">
    <location>
        <begin position="31"/>
        <end position="54"/>
    </location>
</feature>
<evidence type="ECO:0000256" key="1">
    <source>
        <dbReference type="SAM" id="MobiDB-lite"/>
    </source>
</evidence>
<proteinExistence type="predicted"/>
<sequence length="275" mass="28289">MSDLNLYWAEEVLGEPYAPQDYRWMKSTRRVGLMLGGATCALTASVLLGSAAYLQVDSSPHVAISSYEIEVVAQASPQAPPLPAIIPESIPAVPAAPAERTSDVRTSLKESLPRPIATGPAVASKPATAPAAAKIKEAPAPPPARPRPSTVPAGEKTQLAKATETPRAAAAPAQVPAQAQAKVIPAPAAAAPAAPAAKPEPDTRMGISKGADSKPTDIASGEKLGIREILPDGIVMHNGRKIRNGSPLPNGEILMGTDAGKGMAETDRRVLVLTP</sequence>
<name>A0ABW0PGL0_9BURK</name>
<comment type="caution">
    <text evidence="3">The sequence shown here is derived from an EMBL/GenBank/DDBJ whole genome shotgun (WGS) entry which is preliminary data.</text>
</comment>
<keyword evidence="2" id="KW-0812">Transmembrane</keyword>
<evidence type="ECO:0000256" key="2">
    <source>
        <dbReference type="SAM" id="Phobius"/>
    </source>
</evidence>
<feature type="compositionally biased region" description="Basic and acidic residues" evidence="1">
    <location>
        <begin position="100"/>
        <end position="112"/>
    </location>
</feature>
<evidence type="ECO:0000313" key="3">
    <source>
        <dbReference type="EMBL" id="MFC5511039.1"/>
    </source>
</evidence>
<evidence type="ECO:0000313" key="4">
    <source>
        <dbReference type="Proteomes" id="UP001596031"/>
    </source>
</evidence>
<dbReference type="Proteomes" id="UP001596031">
    <property type="component" value="Unassembled WGS sequence"/>
</dbReference>
<feature type="compositionally biased region" description="Low complexity" evidence="1">
    <location>
        <begin position="120"/>
        <end position="133"/>
    </location>
</feature>
<protein>
    <submittedName>
        <fullName evidence="3">Uncharacterized protein</fullName>
    </submittedName>
</protein>
<reference evidence="4" key="1">
    <citation type="journal article" date="2019" name="Int. J. Syst. Evol. Microbiol.">
        <title>The Global Catalogue of Microorganisms (GCM) 10K type strain sequencing project: providing services to taxonomists for standard genome sequencing and annotation.</title>
        <authorList>
            <consortium name="The Broad Institute Genomics Platform"/>
            <consortium name="The Broad Institute Genome Sequencing Center for Infectious Disease"/>
            <person name="Wu L."/>
            <person name="Ma J."/>
        </authorList>
    </citation>
    <scope>NUCLEOTIDE SEQUENCE [LARGE SCALE GENOMIC DNA]</scope>
    <source>
        <strain evidence="4">CCUG 38813</strain>
    </source>
</reference>
<dbReference type="RefSeq" id="WP_379719193.1">
    <property type="nucleotide sequence ID" value="NZ_JBHSMS010000026.1"/>
</dbReference>
<keyword evidence="2" id="KW-1133">Transmembrane helix</keyword>
<gene>
    <name evidence="3" type="ORF">ACFPOU_07860</name>
</gene>
<keyword evidence="2" id="KW-0472">Membrane</keyword>
<feature type="region of interest" description="Disordered" evidence="1">
    <location>
        <begin position="96"/>
        <end position="173"/>
    </location>
</feature>
<dbReference type="EMBL" id="JBHSMS010000026">
    <property type="protein sequence ID" value="MFC5511039.1"/>
    <property type="molecule type" value="Genomic_DNA"/>
</dbReference>
<keyword evidence="4" id="KW-1185">Reference proteome</keyword>
<feature type="region of interest" description="Disordered" evidence="1">
    <location>
        <begin position="192"/>
        <end position="218"/>
    </location>
</feature>
<accession>A0ABW0PGL0</accession>
<organism evidence="3 4">
    <name type="scientific">Massilia jejuensis</name>
    <dbReference type="NCBI Taxonomy" id="648894"/>
    <lineage>
        <taxon>Bacteria</taxon>
        <taxon>Pseudomonadati</taxon>
        <taxon>Pseudomonadota</taxon>
        <taxon>Betaproteobacteria</taxon>
        <taxon>Burkholderiales</taxon>
        <taxon>Oxalobacteraceae</taxon>
        <taxon>Telluria group</taxon>
        <taxon>Massilia</taxon>
    </lineage>
</organism>
<feature type="compositionally biased region" description="Low complexity" evidence="1">
    <location>
        <begin position="160"/>
        <end position="173"/>
    </location>
</feature>